<accession>B4VUX4</accession>
<name>B4VUX4_9CYAN</name>
<protein>
    <recommendedName>
        <fullName evidence="3">PBS lyase HEAT-like repeat domain protein</fullName>
    </recommendedName>
</protein>
<dbReference type="OrthoDB" id="435943at2"/>
<organism evidence="1 2">
    <name type="scientific">Coleofasciculus chthonoplastes PCC 7420</name>
    <dbReference type="NCBI Taxonomy" id="118168"/>
    <lineage>
        <taxon>Bacteria</taxon>
        <taxon>Bacillati</taxon>
        <taxon>Cyanobacteriota</taxon>
        <taxon>Cyanophyceae</taxon>
        <taxon>Coleofasciculales</taxon>
        <taxon>Coleofasciculaceae</taxon>
        <taxon>Coleofasciculus</taxon>
    </lineage>
</organism>
<evidence type="ECO:0008006" key="3">
    <source>
        <dbReference type="Google" id="ProtNLM"/>
    </source>
</evidence>
<dbReference type="eggNOG" id="COG5635">
    <property type="taxonomic scope" value="Bacteria"/>
</dbReference>
<dbReference type="HOGENOM" id="CLU_952206_0_0_3"/>
<dbReference type="InterPro" id="IPR016024">
    <property type="entry name" value="ARM-type_fold"/>
</dbReference>
<evidence type="ECO:0000313" key="2">
    <source>
        <dbReference type="Proteomes" id="UP000003835"/>
    </source>
</evidence>
<gene>
    <name evidence="1" type="ORF">MC7420_4105</name>
</gene>
<proteinExistence type="predicted"/>
<dbReference type="RefSeq" id="WP_006102425.1">
    <property type="nucleotide sequence ID" value="NZ_DS989854.1"/>
</dbReference>
<evidence type="ECO:0000313" key="1">
    <source>
        <dbReference type="EMBL" id="EDX74120.1"/>
    </source>
</evidence>
<reference evidence="1 2" key="1">
    <citation type="submission" date="2008-07" db="EMBL/GenBank/DDBJ databases">
        <authorList>
            <person name="Tandeau de Marsac N."/>
            <person name="Ferriera S."/>
            <person name="Johnson J."/>
            <person name="Kravitz S."/>
            <person name="Beeson K."/>
            <person name="Sutton G."/>
            <person name="Rogers Y.-H."/>
            <person name="Friedman R."/>
            <person name="Frazier M."/>
            <person name="Venter J.C."/>
        </authorList>
    </citation>
    <scope>NUCLEOTIDE SEQUENCE [LARGE SCALE GENOMIC DNA]</scope>
    <source>
        <strain evidence="1 2">PCC 7420</strain>
    </source>
</reference>
<sequence>MNRIPPSLEPYLQQTIQSKESRVALVKLYRSQIEKGSHAAMTPLLNLCLDKSRDVAQSASWVVLDFASQIQAASQIAPICVQSPITGVRQNALKALIAAMNGGLQVSETEIETLFNALAEDKAPEVLQLLYELVNCCLWHHHSISQELAQATFKLTQRLVEQNHKATLDMTTKAAFITLNQMLNLEDSRLVPPIRDCTRALLRATDIGQKVDRLIITGILTKLAKYNSELLTQIVREDLVINGRVLPAANLYAIAIAIVHDQGKNAPLLNEILQDERLTNDVKSRILRERGL</sequence>
<dbReference type="EMBL" id="DS989854">
    <property type="protein sequence ID" value="EDX74120.1"/>
    <property type="molecule type" value="Genomic_DNA"/>
</dbReference>
<dbReference type="AlphaFoldDB" id="B4VUX4"/>
<dbReference type="STRING" id="118168.MC7420_4105"/>
<keyword evidence="2" id="KW-1185">Reference proteome</keyword>
<dbReference type="Proteomes" id="UP000003835">
    <property type="component" value="Unassembled WGS sequence"/>
</dbReference>
<dbReference type="SUPFAM" id="SSF48371">
    <property type="entry name" value="ARM repeat"/>
    <property type="match status" value="1"/>
</dbReference>